<dbReference type="CDD" id="cd06170">
    <property type="entry name" value="LuxR_C_like"/>
    <property type="match status" value="1"/>
</dbReference>
<dbReference type="GO" id="GO:0004016">
    <property type="term" value="F:adenylate cyclase activity"/>
    <property type="evidence" value="ECO:0007669"/>
    <property type="project" value="TreeGrafter"/>
</dbReference>
<gene>
    <name evidence="4" type="ORF">D8S82_02750</name>
</gene>
<dbReference type="SMART" id="SM00421">
    <property type="entry name" value="HTH_LUXR"/>
    <property type="match status" value="1"/>
</dbReference>
<organism evidence="4 5">
    <name type="scientific">Mycolicibacterium hodleri</name>
    <dbReference type="NCBI Taxonomy" id="49897"/>
    <lineage>
        <taxon>Bacteria</taxon>
        <taxon>Bacillati</taxon>
        <taxon>Actinomycetota</taxon>
        <taxon>Actinomycetes</taxon>
        <taxon>Mycobacteriales</taxon>
        <taxon>Mycobacteriaceae</taxon>
        <taxon>Mycolicibacterium</taxon>
    </lineage>
</organism>
<dbReference type="SUPFAM" id="SSF52540">
    <property type="entry name" value="P-loop containing nucleoside triphosphate hydrolases"/>
    <property type="match status" value="1"/>
</dbReference>
<accession>A0A544W6Y8</accession>
<dbReference type="PANTHER" id="PTHR16305">
    <property type="entry name" value="TESTICULAR SOLUBLE ADENYLYL CYCLASE"/>
    <property type="match status" value="1"/>
</dbReference>
<dbReference type="Pfam" id="PF13191">
    <property type="entry name" value="AAA_16"/>
    <property type="match status" value="1"/>
</dbReference>
<dbReference type="InterPro" id="IPR016032">
    <property type="entry name" value="Sig_transdc_resp-reg_C-effctor"/>
</dbReference>
<dbReference type="GO" id="GO:0005524">
    <property type="term" value="F:ATP binding"/>
    <property type="evidence" value="ECO:0007669"/>
    <property type="project" value="UniProtKB-KW"/>
</dbReference>
<dbReference type="GO" id="GO:0005737">
    <property type="term" value="C:cytoplasm"/>
    <property type="evidence" value="ECO:0007669"/>
    <property type="project" value="TreeGrafter"/>
</dbReference>
<dbReference type="Pfam" id="PF00196">
    <property type="entry name" value="GerE"/>
    <property type="match status" value="1"/>
</dbReference>
<sequence>MLDQLADALSIGESRALVLHGEPGVGKSALLDYLAGRAFECRVVRAVGVQQEMELAYAGLHQVCVSMLDNMDRLPVPQRDALRTAFGMSGGPAPDRFLVGLAVLGLLSDAADDRPLLCLIDDEQWLDRVSAQILSFVARRLAAEPVALIFAARTPTGDLEGLPELALQPLSDADARDLLNDVLAERVDARVKNQIIAEARGNPLALVELPRALTSHQMAGGFGLPGAIQLPRSAEESIQRQFEVLPSPTRRLLVLAAADPTGDPALVWRAASHLGIGADAAVSAQEAGICEFASRVRFRHPLVRSAAYQSASLERRRQAHRALAEATDDQLDPDRMAWHRAHAAQGPDEDVAAELERSAGRAQARGGLAAAAAFLERATMLTSAADKRVDRALAAAWMKVQAGEGNGAADLLSTAEVGPLDDAQRARVELVRAQLAFVTSRGSDAPPLLLKAARRLKPVDPGLSRETYLEAFSAALFAGRLAVGADVLEVANAAATAPPSVGATRAPDLLLDGLAAHYNQGYPNCVPVLRGALESFGTGMTTETELRWLWLASIAAIHIWDDQRWDALSARHVQLARANGALSELPLALSSRVFLLLFSGDLAAGAALVEESEVAIDATGNNLAPYGRLGLAAMRGSDAEVSALTATTVRDVTVRGEGIGVTVAGWANALLNNGHGDYAKAVTAAQRATEYSGDITSSTWATVELIEGSVRAGMMETAVDALGRLTEMTSASDSDWARGVAARSHALLSQGEAAEHFYGEAVDRLDRTSVRTELARAHLLYGEWLRRQHRRIDARVQLNSACTMFEAMGMDAFAQRARRELQATGQTARKRSLASPTTELTAQEAQIARLARDGLSNPEIGARLFISARTVQYHLSKVFTKLGINSRSRLDGALPSASDPQGLPAV</sequence>
<comment type="caution">
    <text evidence="4">The sequence shown here is derived from an EMBL/GenBank/DDBJ whole genome shotgun (WGS) entry which is preliminary data.</text>
</comment>
<dbReference type="PROSITE" id="PS50043">
    <property type="entry name" value="HTH_LUXR_2"/>
    <property type="match status" value="1"/>
</dbReference>
<dbReference type="Gene3D" id="1.10.10.10">
    <property type="entry name" value="Winged helix-like DNA-binding domain superfamily/Winged helix DNA-binding domain"/>
    <property type="match status" value="1"/>
</dbReference>
<evidence type="ECO:0000259" key="3">
    <source>
        <dbReference type="PROSITE" id="PS50043"/>
    </source>
</evidence>
<dbReference type="InterPro" id="IPR027417">
    <property type="entry name" value="P-loop_NTPase"/>
</dbReference>
<dbReference type="InterPro" id="IPR041664">
    <property type="entry name" value="AAA_16"/>
</dbReference>
<dbReference type="InterPro" id="IPR036388">
    <property type="entry name" value="WH-like_DNA-bd_sf"/>
</dbReference>
<proteinExistence type="predicted"/>
<dbReference type="GO" id="GO:0003677">
    <property type="term" value="F:DNA binding"/>
    <property type="evidence" value="ECO:0007669"/>
    <property type="project" value="InterPro"/>
</dbReference>
<evidence type="ECO:0000256" key="2">
    <source>
        <dbReference type="ARBA" id="ARBA00022840"/>
    </source>
</evidence>
<dbReference type="InterPro" id="IPR000792">
    <property type="entry name" value="Tscrpt_reg_LuxR_C"/>
</dbReference>
<dbReference type="SUPFAM" id="SSF46894">
    <property type="entry name" value="C-terminal effector domain of the bipartite response regulators"/>
    <property type="match status" value="1"/>
</dbReference>
<keyword evidence="5" id="KW-1185">Reference proteome</keyword>
<dbReference type="PANTHER" id="PTHR16305:SF35">
    <property type="entry name" value="TRANSCRIPTIONAL ACTIVATOR DOMAIN"/>
    <property type="match status" value="1"/>
</dbReference>
<feature type="domain" description="HTH luxR-type" evidence="3">
    <location>
        <begin position="833"/>
        <end position="899"/>
    </location>
</feature>
<dbReference type="EMBL" id="VIFX01000003">
    <property type="protein sequence ID" value="TQR88006.1"/>
    <property type="molecule type" value="Genomic_DNA"/>
</dbReference>
<keyword evidence="1" id="KW-0547">Nucleotide-binding</keyword>
<keyword evidence="2" id="KW-0067">ATP-binding</keyword>
<evidence type="ECO:0000313" key="5">
    <source>
        <dbReference type="Proteomes" id="UP000315759"/>
    </source>
</evidence>
<reference evidence="4 5" key="1">
    <citation type="submission" date="2018-10" db="EMBL/GenBank/DDBJ databases">
        <title>Draft genome of Mycobacterium hodleri strain B.</title>
        <authorList>
            <person name="Amande T.J."/>
            <person name="Mcgenity T.J."/>
        </authorList>
    </citation>
    <scope>NUCLEOTIDE SEQUENCE [LARGE SCALE GENOMIC DNA]</scope>
    <source>
        <strain evidence="4 5">B</strain>
    </source>
</reference>
<dbReference type="GO" id="GO:0006355">
    <property type="term" value="P:regulation of DNA-templated transcription"/>
    <property type="evidence" value="ECO:0007669"/>
    <property type="project" value="InterPro"/>
</dbReference>
<evidence type="ECO:0000313" key="4">
    <source>
        <dbReference type="EMBL" id="TQR88006.1"/>
    </source>
</evidence>
<dbReference type="Proteomes" id="UP000315759">
    <property type="component" value="Unassembled WGS sequence"/>
</dbReference>
<name>A0A544W6Y8_9MYCO</name>
<protein>
    <submittedName>
        <fullName evidence="4">AAA family ATPase</fullName>
    </submittedName>
</protein>
<evidence type="ECO:0000256" key="1">
    <source>
        <dbReference type="ARBA" id="ARBA00022741"/>
    </source>
</evidence>
<dbReference type="AlphaFoldDB" id="A0A544W6Y8"/>
<dbReference type="PRINTS" id="PR00038">
    <property type="entry name" value="HTHLUXR"/>
</dbReference>